<keyword evidence="1" id="KW-0808">Transferase</keyword>
<feature type="domain" description="C2" evidence="11">
    <location>
        <begin position="1739"/>
        <end position="1858"/>
    </location>
</feature>
<dbReference type="SMART" id="SM00146">
    <property type="entry name" value="PI3Kc"/>
    <property type="match status" value="1"/>
</dbReference>
<keyword evidence="2" id="KW-0547">Nucleotide-binding</keyword>
<evidence type="ECO:0000256" key="4">
    <source>
        <dbReference type="ARBA" id="ARBA00022840"/>
    </source>
</evidence>
<dbReference type="Gene3D" id="3.30.1010.10">
    <property type="entry name" value="Phosphatidylinositol 3-kinase Catalytic Subunit, Chain A, domain 4"/>
    <property type="match status" value="1"/>
</dbReference>
<dbReference type="GO" id="GO:0043491">
    <property type="term" value="P:phosphatidylinositol 3-kinase/protein kinase B signal transduction"/>
    <property type="evidence" value="ECO:0007669"/>
    <property type="project" value="TreeGrafter"/>
</dbReference>
<evidence type="ECO:0000256" key="3">
    <source>
        <dbReference type="ARBA" id="ARBA00022777"/>
    </source>
</evidence>
<dbReference type="STRING" id="37001.A0A1A9X0C7"/>
<dbReference type="InterPro" id="IPR042236">
    <property type="entry name" value="PI3K_accessory_sf"/>
</dbReference>
<dbReference type="FunFam" id="2.60.40.150:FF:000205">
    <property type="entry name" value="Uncharacterized protein, isoform A"/>
    <property type="match status" value="1"/>
</dbReference>
<dbReference type="SMART" id="SM00144">
    <property type="entry name" value="PI3K_rbd"/>
    <property type="match status" value="1"/>
</dbReference>
<evidence type="ECO:0000256" key="1">
    <source>
        <dbReference type="ARBA" id="ARBA00022679"/>
    </source>
</evidence>
<dbReference type="InterPro" id="IPR016024">
    <property type="entry name" value="ARM-type_fold"/>
</dbReference>
<dbReference type="GO" id="GO:0048015">
    <property type="term" value="P:phosphatidylinositol-mediated signaling"/>
    <property type="evidence" value="ECO:0007669"/>
    <property type="project" value="TreeGrafter"/>
</dbReference>
<protein>
    <submittedName>
        <fullName evidence="17">Uncharacterized protein</fullName>
    </submittedName>
</protein>
<dbReference type="PROSITE" id="PS51546">
    <property type="entry name" value="PI3K_RBD"/>
    <property type="match status" value="1"/>
</dbReference>
<dbReference type="GO" id="GO:0005737">
    <property type="term" value="C:cytoplasm"/>
    <property type="evidence" value="ECO:0007669"/>
    <property type="project" value="TreeGrafter"/>
</dbReference>
<dbReference type="FunFam" id="1.25.40.70:FF:000014">
    <property type="entry name" value="Phosphatidylinositol-4-phosphate 3-kinase C2 domain-containing subunit beta"/>
    <property type="match status" value="1"/>
</dbReference>
<dbReference type="Pfam" id="PF00168">
    <property type="entry name" value="C2"/>
    <property type="match status" value="1"/>
</dbReference>
<dbReference type="Pfam" id="PF00794">
    <property type="entry name" value="PI3K_rbd"/>
    <property type="match status" value="1"/>
</dbReference>
<dbReference type="SUPFAM" id="SSF49562">
    <property type="entry name" value="C2 domain (Calcium/lipid-binding domain, CaLB)"/>
    <property type="match status" value="2"/>
</dbReference>
<feature type="compositionally biased region" description="Polar residues" evidence="10">
    <location>
        <begin position="286"/>
        <end position="309"/>
    </location>
</feature>
<dbReference type="Gene3D" id="3.30.1520.10">
    <property type="entry name" value="Phox-like domain"/>
    <property type="match status" value="1"/>
</dbReference>
<dbReference type="InterPro" id="IPR011009">
    <property type="entry name" value="Kinase-like_dom_sf"/>
</dbReference>
<dbReference type="PANTHER" id="PTHR10048:SF14">
    <property type="entry name" value="LD28067P"/>
    <property type="match status" value="1"/>
</dbReference>
<dbReference type="PROSITE" id="PS50195">
    <property type="entry name" value="PX"/>
    <property type="match status" value="1"/>
</dbReference>
<dbReference type="InterPro" id="IPR000341">
    <property type="entry name" value="PI3K_Ras-bd_dom"/>
</dbReference>
<dbReference type="Gene3D" id="2.60.40.150">
    <property type="entry name" value="C2 domain"/>
    <property type="match status" value="2"/>
</dbReference>
<dbReference type="InterPro" id="IPR015433">
    <property type="entry name" value="PI3/4_kinase"/>
</dbReference>
<comment type="catalytic activity">
    <reaction evidence="6">
        <text>a 1,2-diacyl-sn-glycero-3-phospho-(1D-myo-inositol) + ATP = a 1,2-diacyl-sn-glycero-3-phospho-(1D-myo-inositol-3-phosphate) + ADP + H(+)</text>
        <dbReference type="Rhea" id="RHEA:12709"/>
        <dbReference type="ChEBI" id="CHEBI:15378"/>
        <dbReference type="ChEBI" id="CHEBI:30616"/>
        <dbReference type="ChEBI" id="CHEBI:57880"/>
        <dbReference type="ChEBI" id="CHEBI:58088"/>
        <dbReference type="ChEBI" id="CHEBI:456216"/>
        <dbReference type="EC" id="2.7.1.137"/>
    </reaction>
    <physiologicalReaction direction="left-to-right" evidence="6">
        <dbReference type="Rhea" id="RHEA:12710"/>
    </physiologicalReaction>
</comment>
<keyword evidence="4" id="KW-0067">ATP-binding</keyword>
<feature type="region of interest" description="Disordered" evidence="10">
    <location>
        <begin position="431"/>
        <end position="450"/>
    </location>
</feature>
<dbReference type="InterPro" id="IPR036871">
    <property type="entry name" value="PX_dom_sf"/>
</dbReference>
<feature type="domain" description="PX" evidence="12">
    <location>
        <begin position="1599"/>
        <end position="1715"/>
    </location>
</feature>
<dbReference type="EnsemblMetazoa" id="GBRI039553-RA">
    <property type="protein sequence ID" value="GBRI039553-PA"/>
    <property type="gene ID" value="GBRI039553"/>
</dbReference>
<dbReference type="GO" id="GO:0016303">
    <property type="term" value="F:1-phosphatidylinositol-3-kinase activity"/>
    <property type="evidence" value="ECO:0007669"/>
    <property type="project" value="UniProtKB-EC"/>
</dbReference>
<dbReference type="PROSITE" id="PS51545">
    <property type="entry name" value="PIK_HELICAL"/>
    <property type="match status" value="1"/>
</dbReference>
<dbReference type="Gene3D" id="3.10.20.90">
    <property type="entry name" value="Phosphatidylinositol 3-kinase Catalytic Subunit, Chain A, domain 1"/>
    <property type="match status" value="1"/>
</dbReference>
<feature type="domain" description="PIK helical" evidence="14">
    <location>
        <begin position="1018"/>
        <end position="1197"/>
    </location>
</feature>
<evidence type="ECO:0000313" key="18">
    <source>
        <dbReference type="Proteomes" id="UP000091820"/>
    </source>
</evidence>
<evidence type="ECO:0000259" key="14">
    <source>
        <dbReference type="PROSITE" id="PS51545"/>
    </source>
</evidence>
<dbReference type="InterPro" id="IPR000008">
    <property type="entry name" value="C2_dom"/>
</dbReference>
<sequence>MSNQTNIDYEKKFRDDLAKATALSLEQQALDEYNRTKKYGHSYSQASQQGAKNKYYAQLRRQELSRGLTAELTGSLSQDEQPQKPLTLPQRRHSEVTQRQQVGATVRHTPLERSKTPPPSSTGPENDLINFSSPTSKKPEHNTFEKLIENLQKLQTTTQQTALMPLGPTAAAPMYPVYIGTTAPTAAPSTPFVGRASLQLIPFTPPPQQQKVSLTHEELQKLYNMRTPSTAGPFRPRNMGIVAPPAPSVMGSYYSQIPSAPSGGLYATATAATIKSLYPNSFDFSHQSSNSQQVYQSTRDSTANDNCDNGSVAPSPPTMPSSLRRHTPLARKSRSGDDLIDLSQEDDSRVSVLEAFDPLLNENDDESDKASDCTSYYAEYDPFDYLYSGASTQHSDPVYEAVNKFDKTVLNVNAGNNSNLSLRHFQEEDSLSLGPLTAPPPLPPRNSSGQGYDFTTNNSTNCSCLIDRFASNAIGSKPQVPATELNHVLDRRKTSSRLYEMVTERRTVDSELLNFYFMVKSLRQRYLCNDETTNVGHIIASEFNYHYPAETSIKILVHPAINVLSPEAEANSPNKAQFKGYGVPVVFTCDINTPVELVIVQAFCCLEGQICGSVNDYAVKPIGVAEWLSNSSKLSQLECVHNSLKMEKDVQLGLCLKREENMQVIARTQRDDYNDCDLRPEDVLPNEMATTITYDNMMILIETLEMEIDKLESAAGDCNSRTMLSCSGVIQGVKAICALLGSIDTLEIAACVGELKRLCEGGQRKYSTSSNNPEIVSDCGDYAEVNLRPRSMLEKVRLKCNQLRDAVQELIELYSNVFRVDFSVKTIDYSSTPLHISCVLKPVVVSINCLHRPPPLWKYDNYSLGVQINYGSRFISDPVVTRCSNDTSGGLFARLNFSAWITFEKNPICTLPREARLLFVLYGIQIAENEPNSNEGVEKRQITTELGWCAIQLFDYKREMVCGSYLLSMWPATADKFLGPAPARGCHPQPDFCPVLSIEIPPYGGRIQFPEPLKNPKPAAKYDFNSLDTNLQQELLDTAEQGYLGATDKREVFWEKRLYLQSFPYALAKVLHAAHSWDYASLMDLHSLLHSWSSLSPLQALELLLPRYPDAKVREKAVEWISQLSNDQLADYLPQLLQALKHDTYEASAMSKFLLCKCLESPRIAHHMYWLLVHSLPGDDPQNSIDSSSVANELDASLITQARYYRRNKMMLRALLAICGEKLSKRFLLQNLMCKNLANIAESVKEAKESMRQKVLCAGMDSVHQELLDKPTTLPLGPELEVIGVNVRNCSYFNSNTLPLKISFIGSDNELLPAIFKAGDDLQQDMLTIQLIRVMNKMWLAEGLDLKIVTFNCVPTGYKKGIIELVSDAETLRKIQVEYGLTGSFKDRPIAEWLAKQNPSQLEYQRAVKNFTVSCAGYSVATYILGICDRHNDNIMLKTSGHLFHIDFGKFLGDAQMFGNFKRDRTPFVLTSDMAYVINGGDKPSTDFHYFVDLCCRAFNIIRKHGDLILHMLALMATAGIPGVTADAVTYVKRALLPSQSNPEAAASFAKMIQFSLKSWFTQFNFFLHNLAQMRFSNDEGSGELLSFVPRKYTMQQDGRLKSVMVVRCQKHYDMEKYYTYILRVTRHGQPDPTHLFRSYKEFTEFHQKLCLHFPLAKLHSLPSGIHVGRSNIKSVAERRLSEIQKFLLSLFNSADEIAHSDLVYTFFHPLLRDQQEANLEMSKVREIRPQISREYTNEVGQLKLSLQYRREVLTVMIHHAKGLSMLQGGQEPNTYVKCYLKPDDKKATKRKTKVVRKTCVPSYMETLEYRMPLEVIKNRILHVTVWSHDTLQENELLGGFQIDLSQYDLRKELIDWFRLGYMSRY</sequence>
<dbReference type="Pfam" id="PF00792">
    <property type="entry name" value="PI3K_C2"/>
    <property type="match status" value="1"/>
</dbReference>
<evidence type="ECO:0000259" key="13">
    <source>
        <dbReference type="PROSITE" id="PS50290"/>
    </source>
</evidence>
<dbReference type="SMART" id="SM00142">
    <property type="entry name" value="PI3K_C2"/>
    <property type="match status" value="1"/>
</dbReference>
<dbReference type="GO" id="GO:0005942">
    <property type="term" value="C:phosphatidylinositol 3-kinase complex"/>
    <property type="evidence" value="ECO:0007669"/>
    <property type="project" value="TreeGrafter"/>
</dbReference>
<dbReference type="SUPFAM" id="SSF56112">
    <property type="entry name" value="Protein kinase-like (PK-like)"/>
    <property type="match status" value="1"/>
</dbReference>
<evidence type="ECO:0000313" key="17">
    <source>
        <dbReference type="EnsemblMetazoa" id="GBRI039553-PA"/>
    </source>
</evidence>
<dbReference type="CDD" id="cd04012">
    <property type="entry name" value="C2A_PI3K_class_II"/>
    <property type="match status" value="1"/>
</dbReference>
<evidence type="ECO:0000256" key="2">
    <source>
        <dbReference type="ARBA" id="ARBA00022741"/>
    </source>
</evidence>
<dbReference type="InterPro" id="IPR000403">
    <property type="entry name" value="PI3/4_kinase_cat_dom"/>
</dbReference>
<reference evidence="17" key="2">
    <citation type="submission" date="2020-05" db="UniProtKB">
        <authorList>
            <consortium name="EnsemblMetazoa"/>
        </authorList>
    </citation>
    <scope>IDENTIFICATION</scope>
    <source>
        <strain evidence="17">IAEA</strain>
    </source>
</reference>
<dbReference type="SMART" id="SM00312">
    <property type="entry name" value="PX"/>
    <property type="match status" value="1"/>
</dbReference>
<dbReference type="FunFam" id="1.10.1070.11:FF:000003">
    <property type="entry name" value="Phosphatidylinositol 4-phosphate 3-kinase C2 domain-containing subunit beta"/>
    <property type="match status" value="1"/>
</dbReference>
<dbReference type="GO" id="GO:0035091">
    <property type="term" value="F:phosphatidylinositol binding"/>
    <property type="evidence" value="ECO:0007669"/>
    <property type="project" value="InterPro"/>
</dbReference>
<dbReference type="Gene3D" id="1.25.40.70">
    <property type="entry name" value="Phosphatidylinositol 3-kinase, accessory domain (PIK)"/>
    <property type="match status" value="1"/>
</dbReference>
<evidence type="ECO:0000256" key="9">
    <source>
        <dbReference type="SAM" id="Coils"/>
    </source>
</evidence>
<dbReference type="Pfam" id="PF00613">
    <property type="entry name" value="PI3Ka"/>
    <property type="match status" value="1"/>
</dbReference>
<organism evidence="17 18">
    <name type="scientific">Glossina brevipalpis</name>
    <dbReference type="NCBI Taxonomy" id="37001"/>
    <lineage>
        <taxon>Eukaryota</taxon>
        <taxon>Metazoa</taxon>
        <taxon>Ecdysozoa</taxon>
        <taxon>Arthropoda</taxon>
        <taxon>Hexapoda</taxon>
        <taxon>Insecta</taxon>
        <taxon>Pterygota</taxon>
        <taxon>Neoptera</taxon>
        <taxon>Endopterygota</taxon>
        <taxon>Diptera</taxon>
        <taxon>Brachycera</taxon>
        <taxon>Muscomorpha</taxon>
        <taxon>Hippoboscoidea</taxon>
        <taxon>Glossinidae</taxon>
        <taxon>Glossina</taxon>
    </lineage>
</organism>
<dbReference type="InterPro" id="IPR001263">
    <property type="entry name" value="PI3K_accessory_dom"/>
</dbReference>
<comment type="similarity">
    <text evidence="8">Belongs to the PI3/PI4-kinase family.</text>
</comment>
<dbReference type="FunFam" id="3.30.1520.10:FF:000006">
    <property type="entry name" value="Phosphatidylinositol 4-phosphate 3-kinase C2 domain-containing subunit alpha"/>
    <property type="match status" value="1"/>
</dbReference>
<dbReference type="PANTHER" id="PTHR10048">
    <property type="entry name" value="PHOSPHATIDYLINOSITOL KINASE"/>
    <property type="match status" value="1"/>
</dbReference>
<dbReference type="Proteomes" id="UP000091820">
    <property type="component" value="Unassembled WGS sequence"/>
</dbReference>
<dbReference type="Gene3D" id="1.10.1070.11">
    <property type="entry name" value="Phosphatidylinositol 3-/4-kinase, catalytic domain"/>
    <property type="match status" value="1"/>
</dbReference>
<reference evidence="18" key="1">
    <citation type="submission" date="2014-03" db="EMBL/GenBank/DDBJ databases">
        <authorList>
            <person name="Aksoy S."/>
            <person name="Warren W."/>
            <person name="Wilson R.K."/>
        </authorList>
    </citation>
    <scope>NUCLEOTIDE SEQUENCE [LARGE SCALE GENOMIC DNA]</scope>
    <source>
        <strain evidence="18">IAEA</strain>
    </source>
</reference>
<dbReference type="SMART" id="SM00239">
    <property type="entry name" value="C2"/>
    <property type="match status" value="1"/>
</dbReference>
<feature type="domain" description="PI3K-RBD" evidence="15">
    <location>
        <begin position="550"/>
        <end position="656"/>
    </location>
</feature>
<dbReference type="InterPro" id="IPR036940">
    <property type="entry name" value="PI3/4_kinase_cat_sf"/>
</dbReference>
<evidence type="ECO:0000256" key="7">
    <source>
        <dbReference type="ARBA" id="ARBA00029297"/>
    </source>
</evidence>
<feature type="region of interest" description="Disordered" evidence="10">
    <location>
        <begin position="286"/>
        <end position="345"/>
    </location>
</feature>
<dbReference type="CDD" id="cd05166">
    <property type="entry name" value="PI3Kc_II"/>
    <property type="match status" value="1"/>
</dbReference>
<dbReference type="SMART" id="SM00145">
    <property type="entry name" value="PI3Ka"/>
    <property type="match status" value="1"/>
</dbReference>
<feature type="domain" description="PI3K/PI4K catalytic" evidence="13">
    <location>
        <begin position="1286"/>
        <end position="1562"/>
    </location>
</feature>
<evidence type="ECO:0000259" key="16">
    <source>
        <dbReference type="PROSITE" id="PS51547"/>
    </source>
</evidence>
<dbReference type="GO" id="GO:0005524">
    <property type="term" value="F:ATP binding"/>
    <property type="evidence" value="ECO:0007669"/>
    <property type="project" value="UniProtKB-KW"/>
</dbReference>
<dbReference type="SUPFAM" id="SSF48371">
    <property type="entry name" value="ARM repeat"/>
    <property type="match status" value="1"/>
</dbReference>
<dbReference type="InterPro" id="IPR029071">
    <property type="entry name" value="Ubiquitin-like_domsf"/>
</dbReference>
<proteinExistence type="inferred from homology"/>
<feature type="domain" description="C2 PI3K-type" evidence="16">
    <location>
        <begin position="839"/>
        <end position="1001"/>
    </location>
</feature>
<name>A0A1A9X0C7_9MUSC</name>
<evidence type="ECO:0000256" key="5">
    <source>
        <dbReference type="ARBA" id="ARBA00023098"/>
    </source>
</evidence>
<feature type="compositionally biased region" description="Basic residues" evidence="10">
    <location>
        <begin position="323"/>
        <end position="333"/>
    </location>
</feature>
<keyword evidence="18" id="KW-1185">Reference proteome</keyword>
<dbReference type="PROSITE" id="PS00916">
    <property type="entry name" value="PI3_4_KINASE_2"/>
    <property type="match status" value="1"/>
</dbReference>
<evidence type="ECO:0000256" key="6">
    <source>
        <dbReference type="ARBA" id="ARBA00023985"/>
    </source>
</evidence>
<dbReference type="InterPro" id="IPR002420">
    <property type="entry name" value="PI3K-type_C2_dom"/>
</dbReference>
<evidence type="ECO:0000259" key="12">
    <source>
        <dbReference type="PROSITE" id="PS50195"/>
    </source>
</evidence>
<dbReference type="PROSITE" id="PS50004">
    <property type="entry name" value="C2"/>
    <property type="match status" value="1"/>
</dbReference>
<dbReference type="GO" id="GO:0035005">
    <property type="term" value="F:1-phosphatidylinositol-4-phosphate 3-kinase activity"/>
    <property type="evidence" value="ECO:0007669"/>
    <property type="project" value="UniProtKB-EC"/>
</dbReference>
<dbReference type="InterPro" id="IPR001683">
    <property type="entry name" value="PX_dom"/>
</dbReference>
<dbReference type="Pfam" id="PF00787">
    <property type="entry name" value="PX"/>
    <property type="match status" value="1"/>
</dbReference>
<dbReference type="GO" id="GO:0016477">
    <property type="term" value="P:cell migration"/>
    <property type="evidence" value="ECO:0007669"/>
    <property type="project" value="TreeGrafter"/>
</dbReference>
<keyword evidence="5" id="KW-0443">Lipid metabolism</keyword>
<evidence type="ECO:0000259" key="11">
    <source>
        <dbReference type="PROSITE" id="PS50004"/>
    </source>
</evidence>
<accession>A0A1A9X0C7</accession>
<dbReference type="CDD" id="cd06884">
    <property type="entry name" value="PX_PI3K_C2_68D"/>
    <property type="match status" value="1"/>
</dbReference>
<dbReference type="PROSITE" id="PS51547">
    <property type="entry name" value="C2_PI3K"/>
    <property type="match status" value="1"/>
</dbReference>
<keyword evidence="9" id="KW-0175">Coiled coil</keyword>
<dbReference type="InterPro" id="IPR035892">
    <property type="entry name" value="C2_domain_sf"/>
</dbReference>
<dbReference type="CDD" id="cd08381">
    <property type="entry name" value="C2B_PI3K_class_II"/>
    <property type="match status" value="1"/>
</dbReference>
<dbReference type="InterPro" id="IPR018936">
    <property type="entry name" value="PI3/4_kinase_CS"/>
</dbReference>
<evidence type="ECO:0000259" key="15">
    <source>
        <dbReference type="PROSITE" id="PS51546"/>
    </source>
</evidence>
<dbReference type="PROSITE" id="PS50290">
    <property type="entry name" value="PI3_4_KINASE_3"/>
    <property type="match status" value="1"/>
</dbReference>
<dbReference type="VEuPathDB" id="VectorBase:GBRI039553"/>
<comment type="catalytic activity">
    <reaction evidence="7">
        <text>a 1,2-diacyl-sn-glycero-3-phospho-(1D-myo-inositol 4-phosphate) + ATP = a 1,2-diacyl-sn-glycero-3-phospho-(1D-myo-inositol-3,4-bisphosphate) + ADP + H(+)</text>
        <dbReference type="Rhea" id="RHEA:18373"/>
        <dbReference type="ChEBI" id="CHEBI:15378"/>
        <dbReference type="ChEBI" id="CHEBI:30616"/>
        <dbReference type="ChEBI" id="CHEBI:57658"/>
        <dbReference type="ChEBI" id="CHEBI:58178"/>
        <dbReference type="ChEBI" id="CHEBI:456216"/>
        <dbReference type="EC" id="2.7.1.154"/>
    </reaction>
    <physiologicalReaction direction="left-to-right" evidence="7">
        <dbReference type="Rhea" id="RHEA:18374"/>
    </physiologicalReaction>
</comment>
<feature type="coiled-coil region" evidence="9">
    <location>
        <begin position="694"/>
        <end position="721"/>
    </location>
</feature>
<dbReference type="GO" id="GO:0005886">
    <property type="term" value="C:plasma membrane"/>
    <property type="evidence" value="ECO:0007669"/>
    <property type="project" value="TreeGrafter"/>
</dbReference>
<dbReference type="SUPFAM" id="SSF54236">
    <property type="entry name" value="Ubiquitin-like"/>
    <property type="match status" value="1"/>
</dbReference>
<evidence type="ECO:0000256" key="10">
    <source>
        <dbReference type="SAM" id="MobiDB-lite"/>
    </source>
</evidence>
<evidence type="ECO:0000256" key="8">
    <source>
        <dbReference type="PROSITE-ProRule" id="PRU00880"/>
    </source>
</evidence>
<keyword evidence="3" id="KW-0418">Kinase</keyword>
<feature type="region of interest" description="Disordered" evidence="10">
    <location>
        <begin position="72"/>
        <end position="139"/>
    </location>
</feature>
<dbReference type="FunFam" id="3.30.1010.10:FF:000001">
    <property type="entry name" value="Phosphatidylinositol 4-phosphate 3-kinase C2 domain-containing subunit beta"/>
    <property type="match status" value="1"/>
</dbReference>
<dbReference type="Pfam" id="PF00454">
    <property type="entry name" value="PI3_PI4_kinase"/>
    <property type="match status" value="1"/>
</dbReference>
<dbReference type="SUPFAM" id="SSF64268">
    <property type="entry name" value="PX domain"/>
    <property type="match status" value="1"/>
</dbReference>